<evidence type="ECO:0000313" key="2">
    <source>
        <dbReference type="Proteomes" id="UP000694287"/>
    </source>
</evidence>
<comment type="caution">
    <text evidence="1">The sequence shown here is derived from an EMBL/GenBank/DDBJ whole genome shotgun (WGS) entry which is preliminary data.</text>
</comment>
<accession>A0ABS6UV72</accession>
<proteinExistence type="predicted"/>
<dbReference type="EMBL" id="JADQDK010000001">
    <property type="protein sequence ID" value="MBW0135733.1"/>
    <property type="molecule type" value="Genomic_DNA"/>
</dbReference>
<dbReference type="Proteomes" id="UP000694287">
    <property type="component" value="Unassembled WGS sequence"/>
</dbReference>
<organism evidence="1 2">
    <name type="scientific">Pseudonocardia abyssalis</name>
    <dbReference type="NCBI Taxonomy" id="2792008"/>
    <lineage>
        <taxon>Bacteria</taxon>
        <taxon>Bacillati</taxon>
        <taxon>Actinomycetota</taxon>
        <taxon>Actinomycetes</taxon>
        <taxon>Pseudonocardiales</taxon>
        <taxon>Pseudonocardiaceae</taxon>
        <taxon>Pseudonocardia</taxon>
    </lineage>
</organism>
<gene>
    <name evidence="1" type="ORF">I4I81_15910</name>
</gene>
<sequence>MPVDHERIGLSPFDSPLSVLHVTGPDGGAGQLAAAHRAQGWQVRVCDAGVEPLPKGADVVVLHGAAAGRLRRVIRGETPTVLIAEPGSPRLHDFLVERMLARWTSIVVVPDGATASRWNSRVPVPLVRVAMTGSSGSDLMAAVFARADCFGSGVSR</sequence>
<reference evidence="1 2" key="1">
    <citation type="submission" date="2020-11" db="EMBL/GenBank/DDBJ databases">
        <title>Pseudonocardia abyssalis sp. nov. and Pseudonocardia oceani sp. nov., description and phylogenomic analysis of two novel actinomycetes isolated from the deep Southern Ocean.</title>
        <authorList>
            <person name="Parra J."/>
        </authorList>
    </citation>
    <scope>NUCLEOTIDE SEQUENCE [LARGE SCALE GENOMIC DNA]</scope>
    <source>
        <strain evidence="1 2">KRD-168</strain>
    </source>
</reference>
<protein>
    <submittedName>
        <fullName evidence="1">Uncharacterized protein</fullName>
    </submittedName>
</protein>
<evidence type="ECO:0000313" key="1">
    <source>
        <dbReference type="EMBL" id="MBW0135733.1"/>
    </source>
</evidence>
<dbReference type="RefSeq" id="WP_218601551.1">
    <property type="nucleotide sequence ID" value="NZ_JADQDJ010000025.1"/>
</dbReference>
<keyword evidence="2" id="KW-1185">Reference proteome</keyword>
<name>A0ABS6UV72_9PSEU</name>